<dbReference type="RefSeq" id="XP_012197425.1">
    <property type="nucleotide sequence ID" value="XM_012342035.1"/>
</dbReference>
<dbReference type="InterPro" id="IPR052050">
    <property type="entry name" value="SecEffector_AnkRepeat"/>
</dbReference>
<dbReference type="PANTHER" id="PTHR46586:SF3">
    <property type="entry name" value="ANKYRIN REPEAT-CONTAINING PROTEIN"/>
    <property type="match status" value="1"/>
</dbReference>
<sequence length="353" mass="39109">MVAARVLGSRDLLPLVSAYQRGTPQEVLELRELLDGIDLAGLHALLLAADETYPAKCFAAFAAFHKRVSPASLLRVAFTRSRAAAVYYALVHGNLSVVRGMRTSSRAAISNSQWIIAATFGHFHVIEYLHRHDWANYDPRAMKAAAMRGNLAMVVYLEDLGYWSPHVLRWACTAGQLHVAEFANDRETTRSLGAGTINDVVRSGNFPVLRFLHENDYDGFSDEAVDIAAARGDVATVRFLNDKRRLRGTRNAMLGAVDHNHVEIVRYLDKHCRANDIAGSLRRAAACGHLELVTYFCSHYEGETLLVGALEAARRSLRVVASRTQRERLEAVIAHLQRLRPTPPADDAACTIQ</sequence>
<protein>
    <submittedName>
        <fullName evidence="1">Uncharacterized protein</fullName>
    </submittedName>
</protein>
<dbReference type="InterPro" id="IPR036770">
    <property type="entry name" value="Ankyrin_rpt-contain_sf"/>
</dbReference>
<dbReference type="OMA" id="YPAKCFA"/>
<proteinExistence type="predicted"/>
<dbReference type="VEuPathDB" id="FungiDB:SPRG_03441"/>
<reference evidence="1 2" key="1">
    <citation type="journal article" date="2013" name="PLoS Genet.">
        <title>Distinctive expansion of potential virulence genes in the genome of the oomycete fish pathogen Saprolegnia parasitica.</title>
        <authorList>
            <person name="Jiang R.H."/>
            <person name="de Bruijn I."/>
            <person name="Haas B.J."/>
            <person name="Belmonte R."/>
            <person name="Lobach L."/>
            <person name="Christie J."/>
            <person name="van den Ackerveken G."/>
            <person name="Bottin A."/>
            <person name="Bulone V."/>
            <person name="Diaz-Moreno S.M."/>
            <person name="Dumas B."/>
            <person name="Fan L."/>
            <person name="Gaulin E."/>
            <person name="Govers F."/>
            <person name="Grenville-Briggs L.J."/>
            <person name="Horner N.R."/>
            <person name="Levin J.Z."/>
            <person name="Mammella M."/>
            <person name="Meijer H.J."/>
            <person name="Morris P."/>
            <person name="Nusbaum C."/>
            <person name="Oome S."/>
            <person name="Phillips A.J."/>
            <person name="van Rooyen D."/>
            <person name="Rzeszutek E."/>
            <person name="Saraiva M."/>
            <person name="Secombes C.J."/>
            <person name="Seidl M.F."/>
            <person name="Snel B."/>
            <person name="Stassen J.H."/>
            <person name="Sykes S."/>
            <person name="Tripathy S."/>
            <person name="van den Berg H."/>
            <person name="Vega-Arreguin J.C."/>
            <person name="Wawra S."/>
            <person name="Young S.K."/>
            <person name="Zeng Q."/>
            <person name="Dieguez-Uribeondo J."/>
            <person name="Russ C."/>
            <person name="Tyler B.M."/>
            <person name="van West P."/>
        </authorList>
    </citation>
    <scope>NUCLEOTIDE SEQUENCE [LARGE SCALE GENOMIC DNA]</scope>
    <source>
        <strain evidence="1 2">CBS 223.65</strain>
    </source>
</reference>
<dbReference type="STRING" id="695850.A0A067CQI7"/>
<dbReference type="AlphaFoldDB" id="A0A067CQI7"/>
<dbReference type="GeneID" id="24125948"/>
<dbReference type="KEGG" id="spar:SPRG_03441"/>
<name>A0A067CQI7_SAPPC</name>
<accession>A0A067CQI7</accession>
<dbReference type="OrthoDB" id="68185at2759"/>
<organism evidence="1 2">
    <name type="scientific">Saprolegnia parasitica (strain CBS 223.65)</name>
    <dbReference type="NCBI Taxonomy" id="695850"/>
    <lineage>
        <taxon>Eukaryota</taxon>
        <taxon>Sar</taxon>
        <taxon>Stramenopiles</taxon>
        <taxon>Oomycota</taxon>
        <taxon>Saprolegniomycetes</taxon>
        <taxon>Saprolegniales</taxon>
        <taxon>Saprolegniaceae</taxon>
        <taxon>Saprolegnia</taxon>
    </lineage>
</organism>
<dbReference type="PANTHER" id="PTHR46586">
    <property type="entry name" value="ANKYRIN REPEAT-CONTAINING PROTEIN"/>
    <property type="match status" value="1"/>
</dbReference>
<dbReference type="SUPFAM" id="SSF48403">
    <property type="entry name" value="Ankyrin repeat"/>
    <property type="match status" value="1"/>
</dbReference>
<dbReference type="EMBL" id="KK583197">
    <property type="protein sequence ID" value="KDO31515.1"/>
    <property type="molecule type" value="Genomic_DNA"/>
</dbReference>
<keyword evidence="2" id="KW-1185">Reference proteome</keyword>
<dbReference type="Proteomes" id="UP000030745">
    <property type="component" value="Unassembled WGS sequence"/>
</dbReference>
<dbReference type="Gene3D" id="1.25.40.20">
    <property type="entry name" value="Ankyrin repeat-containing domain"/>
    <property type="match status" value="1"/>
</dbReference>
<evidence type="ECO:0000313" key="1">
    <source>
        <dbReference type="EMBL" id="KDO31515.1"/>
    </source>
</evidence>
<gene>
    <name evidence="1" type="ORF">SPRG_03441</name>
</gene>
<evidence type="ECO:0000313" key="2">
    <source>
        <dbReference type="Proteomes" id="UP000030745"/>
    </source>
</evidence>